<dbReference type="AlphaFoldDB" id="A0A1X7JIM4"/>
<dbReference type="GO" id="GO:0008967">
    <property type="term" value="F:phosphoglycolate phosphatase activity"/>
    <property type="evidence" value="ECO:0007669"/>
    <property type="project" value="TreeGrafter"/>
</dbReference>
<dbReference type="SUPFAM" id="SSF56784">
    <property type="entry name" value="HAD-like"/>
    <property type="match status" value="1"/>
</dbReference>
<dbReference type="Gene3D" id="3.40.50.1000">
    <property type="entry name" value="HAD superfamily/HAD-like"/>
    <property type="match status" value="1"/>
</dbReference>
<sequence>MAPTEQRATTLWSPAPKAVLFDIDGTLVDSNYLHVDAWARAFEKVGHPVESWRIHRSIGLDSDRLLDALLGDEVDEFGDRAKDLHSEFYRASTGRLRPLPGAVELLHALSDAGVRVVLATSAPKEELEILLGVLDSDDALHATTSSDDVGTAKPEPDIVNVALERAGVDVSEALFVGDAVWDIEAAARASLGAIGVRTGGISLGELMDAGALQVFDDAAAVLADFESRRADQ</sequence>
<keyword evidence="2" id="KW-1185">Reference proteome</keyword>
<dbReference type="SFLD" id="SFLDG01135">
    <property type="entry name" value="C1.5.6:_HAD__Beta-PGM__Phospha"/>
    <property type="match status" value="1"/>
</dbReference>
<dbReference type="GO" id="GO:0006281">
    <property type="term" value="P:DNA repair"/>
    <property type="evidence" value="ECO:0007669"/>
    <property type="project" value="TreeGrafter"/>
</dbReference>
<protein>
    <submittedName>
        <fullName evidence="1">Haloacid dehalogenase superfamily, subfamily IA, variant 3 with third motif having DD or ED/haloacid dehalogenase superfamily, subfamily IA, variant 1 with third motif having Dx(3-4)D or Dx(3-4)E</fullName>
    </submittedName>
</protein>
<accession>A0A1X7JIM4</accession>
<dbReference type="PRINTS" id="PR00413">
    <property type="entry name" value="HADHALOGNASE"/>
</dbReference>
<gene>
    <name evidence="1" type="ORF">SAMN06296010_1428</name>
</gene>
<proteinExistence type="predicted"/>
<evidence type="ECO:0000313" key="1">
    <source>
        <dbReference type="EMBL" id="SMG27582.1"/>
    </source>
</evidence>
<dbReference type="Pfam" id="PF00702">
    <property type="entry name" value="Hydrolase"/>
    <property type="match status" value="1"/>
</dbReference>
<reference evidence="2" key="1">
    <citation type="submission" date="2017-04" db="EMBL/GenBank/DDBJ databases">
        <authorList>
            <person name="Varghese N."/>
            <person name="Submissions S."/>
        </authorList>
    </citation>
    <scope>NUCLEOTIDE SEQUENCE [LARGE SCALE GENOMIC DNA]</scope>
    <source>
        <strain evidence="2">VKM Ac-2510</strain>
    </source>
</reference>
<dbReference type="InterPro" id="IPR050155">
    <property type="entry name" value="HAD-like_hydrolase_sf"/>
</dbReference>
<organism evidence="1 2">
    <name type="scientific">Agreia pratensis</name>
    <dbReference type="NCBI Taxonomy" id="150121"/>
    <lineage>
        <taxon>Bacteria</taxon>
        <taxon>Bacillati</taxon>
        <taxon>Actinomycetota</taxon>
        <taxon>Actinomycetes</taxon>
        <taxon>Micrococcales</taxon>
        <taxon>Microbacteriaceae</taxon>
        <taxon>Agreia</taxon>
    </lineage>
</organism>
<dbReference type="Gene3D" id="1.10.150.240">
    <property type="entry name" value="Putative phosphatase, domain 2"/>
    <property type="match status" value="1"/>
</dbReference>
<dbReference type="PANTHER" id="PTHR43434:SF16">
    <property type="entry name" value="BLL8046 PROTEIN"/>
    <property type="match status" value="1"/>
</dbReference>
<dbReference type="OrthoDB" id="9793014at2"/>
<dbReference type="STRING" id="150121.SAMN06296010_1428"/>
<dbReference type="PANTHER" id="PTHR43434">
    <property type="entry name" value="PHOSPHOGLYCOLATE PHOSPHATASE"/>
    <property type="match status" value="1"/>
</dbReference>
<dbReference type="InterPro" id="IPR023198">
    <property type="entry name" value="PGP-like_dom2"/>
</dbReference>
<dbReference type="NCBIfam" id="TIGR01509">
    <property type="entry name" value="HAD-SF-IA-v3"/>
    <property type="match status" value="1"/>
</dbReference>
<dbReference type="SFLD" id="SFLDS00003">
    <property type="entry name" value="Haloacid_Dehalogenase"/>
    <property type="match status" value="1"/>
</dbReference>
<dbReference type="Proteomes" id="UP000193244">
    <property type="component" value="Unassembled WGS sequence"/>
</dbReference>
<dbReference type="GO" id="GO:0005829">
    <property type="term" value="C:cytosol"/>
    <property type="evidence" value="ECO:0007669"/>
    <property type="project" value="TreeGrafter"/>
</dbReference>
<evidence type="ECO:0000313" key="2">
    <source>
        <dbReference type="Proteomes" id="UP000193244"/>
    </source>
</evidence>
<dbReference type="RefSeq" id="WP_085484420.1">
    <property type="nucleotide sequence ID" value="NZ_FXAY01000002.1"/>
</dbReference>
<dbReference type="NCBIfam" id="TIGR01549">
    <property type="entry name" value="HAD-SF-IA-v1"/>
    <property type="match status" value="1"/>
</dbReference>
<dbReference type="InterPro" id="IPR006439">
    <property type="entry name" value="HAD-SF_hydro_IA"/>
</dbReference>
<name>A0A1X7JIM4_9MICO</name>
<dbReference type="EMBL" id="FXAY01000002">
    <property type="protein sequence ID" value="SMG27582.1"/>
    <property type="molecule type" value="Genomic_DNA"/>
</dbReference>
<dbReference type="InterPro" id="IPR036412">
    <property type="entry name" value="HAD-like_sf"/>
</dbReference>
<dbReference type="InterPro" id="IPR023214">
    <property type="entry name" value="HAD_sf"/>
</dbReference>
<dbReference type="SFLD" id="SFLDG01129">
    <property type="entry name" value="C1.5:_HAD__Beta-PGM__Phosphata"/>
    <property type="match status" value="1"/>
</dbReference>